<evidence type="ECO:0000256" key="2">
    <source>
        <dbReference type="ARBA" id="ARBA00022840"/>
    </source>
</evidence>
<dbReference type="InterPro" id="IPR027785">
    <property type="entry name" value="UvrD-like_helicase_C"/>
</dbReference>
<keyword evidence="2" id="KW-0067">ATP-binding</keyword>
<dbReference type="PANTHER" id="PTHR43788">
    <property type="entry name" value="DNA2/NAM7 HELICASE FAMILY MEMBER"/>
    <property type="match status" value="1"/>
</dbReference>
<dbReference type="Gene3D" id="2.30.30.940">
    <property type="match status" value="1"/>
</dbReference>
<name>A0A6C0BKW9_9ZZZZ</name>
<dbReference type="InterPro" id="IPR027417">
    <property type="entry name" value="P-loop_NTPase"/>
</dbReference>
<dbReference type="CDD" id="cd18809">
    <property type="entry name" value="SF1_C_RecD"/>
    <property type="match status" value="1"/>
</dbReference>
<dbReference type="Gene3D" id="3.40.50.300">
    <property type="entry name" value="P-loop containing nucleotide triphosphate hydrolases"/>
    <property type="match status" value="2"/>
</dbReference>
<dbReference type="PANTHER" id="PTHR43788:SF6">
    <property type="entry name" value="DNA HELICASE B"/>
    <property type="match status" value="1"/>
</dbReference>
<protein>
    <recommendedName>
        <fullName evidence="3">UvrD-like helicase C-terminal domain-containing protein</fullName>
    </recommendedName>
</protein>
<dbReference type="Pfam" id="PF13538">
    <property type="entry name" value="UvrD_C_2"/>
    <property type="match status" value="1"/>
</dbReference>
<dbReference type="Pfam" id="PF13604">
    <property type="entry name" value="AAA_30"/>
    <property type="match status" value="1"/>
</dbReference>
<evidence type="ECO:0000256" key="1">
    <source>
        <dbReference type="ARBA" id="ARBA00022741"/>
    </source>
</evidence>
<dbReference type="SUPFAM" id="SSF52540">
    <property type="entry name" value="P-loop containing nucleoside triphosphate hydrolases"/>
    <property type="match status" value="1"/>
</dbReference>
<dbReference type="GO" id="GO:0003678">
    <property type="term" value="F:DNA helicase activity"/>
    <property type="evidence" value="ECO:0007669"/>
    <property type="project" value="UniProtKB-ARBA"/>
</dbReference>
<accession>A0A6C0BKW9</accession>
<dbReference type="AlphaFoldDB" id="A0A6C0BKW9"/>
<evidence type="ECO:0000313" key="4">
    <source>
        <dbReference type="EMBL" id="QHS93015.1"/>
    </source>
</evidence>
<feature type="domain" description="UvrD-like helicase C-terminal" evidence="3">
    <location>
        <begin position="654"/>
        <end position="702"/>
    </location>
</feature>
<dbReference type="GO" id="GO:0005524">
    <property type="term" value="F:ATP binding"/>
    <property type="evidence" value="ECO:0007669"/>
    <property type="project" value="UniProtKB-KW"/>
</dbReference>
<reference evidence="4" key="1">
    <citation type="journal article" date="2020" name="Nature">
        <title>Giant virus diversity and host interactions through global metagenomics.</title>
        <authorList>
            <person name="Schulz F."/>
            <person name="Roux S."/>
            <person name="Paez-Espino D."/>
            <person name="Jungbluth S."/>
            <person name="Walsh D.A."/>
            <person name="Denef V.J."/>
            <person name="McMahon K.D."/>
            <person name="Konstantinidis K.T."/>
            <person name="Eloe-Fadrosh E.A."/>
            <person name="Kyrpides N.C."/>
            <person name="Woyke T."/>
        </authorList>
    </citation>
    <scope>NUCLEOTIDE SEQUENCE</scope>
    <source>
        <strain evidence="4">GVMAG-M-3300017651-5</strain>
    </source>
</reference>
<proteinExistence type="predicted"/>
<evidence type="ECO:0000259" key="3">
    <source>
        <dbReference type="Pfam" id="PF13538"/>
    </source>
</evidence>
<keyword evidence="1" id="KW-0547">Nucleotide-binding</keyword>
<dbReference type="InterPro" id="IPR050534">
    <property type="entry name" value="Coronavir_polyprotein_1ab"/>
</dbReference>
<organism evidence="4">
    <name type="scientific">viral metagenome</name>
    <dbReference type="NCBI Taxonomy" id="1070528"/>
    <lineage>
        <taxon>unclassified sequences</taxon>
        <taxon>metagenomes</taxon>
        <taxon>organismal metagenomes</taxon>
    </lineage>
</organism>
<sequence>MSQIVQIVGTVSNPRMRGGRGSKVRIFNVTSSTSGRVFNCSADFFCNVQERDNIDGLAEMLHDGSLKLTQPPIVHIPGDDQSILETFVKSTYTAPRVTPDMAKSLLKVMKSMGEVGEEATDTINRLIHSWTSGAPKPDFLEMLGIPSKALDKLINHWVKSRIVRPLHLLGLTNTEINRSKDIGLNPMELYSRVKRNPLPVLTIPINKCRQIIQQLRLTLTDDQIHCSMIVRKIHEVMNNRGWNCAPLKLMMKWFPDLIKYSEMLCSDKDYDVVFDMNSVYLRKVHECEEFIAKWTKDAMLESEFDISDLSEYPLYSQLIGTSDATVEAVEDNDDLSNEQRQAVISSLKNKLSIITGGPGTGKTSVIKEIVTLQRERNREVRVTSFMGKAVARLREVVGDEDAATMDYLLVPRSGAPKELDHVIIDECSMVQLPLLTKFIQRFNPKQVTLVGDIDQLEPIGYGCVFSQLLQTAVPRVHLTKIFRTGASGIVQNLENVRLAPDNSSLSLVTGEGFNIIQGDINLVTSIYQKMRQHGAEPKMITTLTMYKRDVDQLNKIIQQVFDDYQDSIVFDGITYRVGDRIMAVKNRHDIKVMNGEEGTIVQVSTDFIDVQFGQNVHRFELTSESPDVPSGNDESMAGEEGSSMGELTIHLLKHSYSMTVHKSQGSEWNIIIVYLPDSTANESFITKKLIYTALSRAKNQVWCIHSGPINHFLTKPSRFKYDNTAKRIGIVRTSKPSQQDTQDYNGDDFDVEALELEFM</sequence>
<dbReference type="EMBL" id="MN739195">
    <property type="protein sequence ID" value="QHS93015.1"/>
    <property type="molecule type" value="Genomic_DNA"/>
</dbReference>
<dbReference type="CDD" id="cd17933">
    <property type="entry name" value="DEXSc_RecD-like"/>
    <property type="match status" value="1"/>
</dbReference>